<feature type="domain" description="FAD-binding FR-type" evidence="14">
    <location>
        <begin position="229"/>
        <end position="330"/>
    </location>
</feature>
<accession>A0A917U0S0</accession>
<organism evidence="15 16">
    <name type="scientific">Dactylosporangium sucinum</name>
    <dbReference type="NCBI Taxonomy" id="1424081"/>
    <lineage>
        <taxon>Bacteria</taxon>
        <taxon>Bacillati</taxon>
        <taxon>Actinomycetota</taxon>
        <taxon>Actinomycetes</taxon>
        <taxon>Micromonosporales</taxon>
        <taxon>Micromonosporaceae</taxon>
        <taxon>Dactylosporangium</taxon>
    </lineage>
</organism>
<dbReference type="GO" id="GO:0016491">
    <property type="term" value="F:oxidoreductase activity"/>
    <property type="evidence" value="ECO:0007669"/>
    <property type="project" value="UniProtKB-KW"/>
</dbReference>
<feature type="transmembrane region" description="Helical" evidence="13">
    <location>
        <begin position="175"/>
        <end position="193"/>
    </location>
</feature>
<evidence type="ECO:0000256" key="2">
    <source>
        <dbReference type="ARBA" id="ARBA00004141"/>
    </source>
</evidence>
<dbReference type="Pfam" id="PF00175">
    <property type="entry name" value="NAD_binding_1"/>
    <property type="match status" value="1"/>
</dbReference>
<dbReference type="Pfam" id="PF01794">
    <property type="entry name" value="Ferric_reduct"/>
    <property type="match status" value="1"/>
</dbReference>
<dbReference type="InterPro" id="IPR017938">
    <property type="entry name" value="Riboflavin_synthase-like_b-brl"/>
</dbReference>
<evidence type="ECO:0000256" key="4">
    <source>
        <dbReference type="ARBA" id="ARBA00022692"/>
    </source>
</evidence>
<keyword evidence="10" id="KW-0408">Iron</keyword>
<name>A0A917U0S0_9ACTN</name>
<dbReference type="InterPro" id="IPR001433">
    <property type="entry name" value="OxRdtase_FAD/NAD-bd"/>
</dbReference>
<evidence type="ECO:0000313" key="16">
    <source>
        <dbReference type="Proteomes" id="UP000642070"/>
    </source>
</evidence>
<keyword evidence="8 13" id="KW-1133">Transmembrane helix</keyword>
<comment type="subcellular location">
    <subcellularLocation>
        <location evidence="2">Membrane</location>
        <topology evidence="2">Multi-pass membrane protein</topology>
    </subcellularLocation>
</comment>
<keyword evidence="16" id="KW-1185">Reference proteome</keyword>
<feature type="transmembrane region" description="Helical" evidence="13">
    <location>
        <begin position="205"/>
        <end position="225"/>
    </location>
</feature>
<dbReference type="GO" id="GO:0051537">
    <property type="term" value="F:2 iron, 2 sulfur cluster binding"/>
    <property type="evidence" value="ECO:0007669"/>
    <property type="project" value="UniProtKB-KW"/>
</dbReference>
<dbReference type="InterPro" id="IPR013130">
    <property type="entry name" value="Fe3_Rdtase_TM_dom"/>
</dbReference>
<dbReference type="GO" id="GO:0050660">
    <property type="term" value="F:flavin adenine dinucleotide binding"/>
    <property type="evidence" value="ECO:0007669"/>
    <property type="project" value="TreeGrafter"/>
</dbReference>
<reference evidence="15" key="2">
    <citation type="submission" date="2020-09" db="EMBL/GenBank/DDBJ databases">
        <authorList>
            <person name="Sun Q."/>
            <person name="Ohkuma M."/>
        </authorList>
    </citation>
    <scope>NUCLEOTIDE SEQUENCE</scope>
    <source>
        <strain evidence="15">JCM 19831</strain>
    </source>
</reference>
<dbReference type="Gene3D" id="3.40.50.80">
    <property type="entry name" value="Nucleotide-binding domain of ferredoxin-NADP reductase (FNR) module"/>
    <property type="match status" value="1"/>
</dbReference>
<evidence type="ECO:0000256" key="5">
    <source>
        <dbReference type="ARBA" id="ARBA00022714"/>
    </source>
</evidence>
<comment type="cofactor">
    <cofactor evidence="1">
        <name>FAD</name>
        <dbReference type="ChEBI" id="CHEBI:57692"/>
    </cofactor>
</comment>
<keyword evidence="3" id="KW-0285">Flavoprotein</keyword>
<keyword evidence="11" id="KW-0411">Iron-sulfur</keyword>
<dbReference type="RefSeq" id="WP_190252615.1">
    <property type="nucleotide sequence ID" value="NZ_BMPI01000027.1"/>
</dbReference>
<evidence type="ECO:0000256" key="10">
    <source>
        <dbReference type="ARBA" id="ARBA00023004"/>
    </source>
</evidence>
<keyword evidence="4 13" id="KW-0812">Transmembrane</keyword>
<dbReference type="PANTHER" id="PTHR47354">
    <property type="entry name" value="NADH OXIDOREDUCTASE HCR"/>
    <property type="match status" value="1"/>
</dbReference>
<evidence type="ECO:0000256" key="7">
    <source>
        <dbReference type="ARBA" id="ARBA00022827"/>
    </source>
</evidence>
<dbReference type="PANTHER" id="PTHR47354:SF8">
    <property type="entry name" value="1,2-PHENYLACETYL-COA EPOXIDASE, SUBUNIT E"/>
    <property type="match status" value="1"/>
</dbReference>
<feature type="transmembrane region" description="Helical" evidence="13">
    <location>
        <begin position="142"/>
        <end position="163"/>
    </location>
</feature>
<gene>
    <name evidence="15" type="ORF">GCM10007977_052640</name>
</gene>
<evidence type="ECO:0000256" key="1">
    <source>
        <dbReference type="ARBA" id="ARBA00001974"/>
    </source>
</evidence>
<dbReference type="SUPFAM" id="SSF52343">
    <property type="entry name" value="Ferredoxin reductase-like, C-terminal NADP-linked domain"/>
    <property type="match status" value="1"/>
</dbReference>
<dbReference type="Proteomes" id="UP000642070">
    <property type="component" value="Unassembled WGS sequence"/>
</dbReference>
<keyword evidence="5" id="KW-0001">2Fe-2S</keyword>
<evidence type="ECO:0000256" key="3">
    <source>
        <dbReference type="ARBA" id="ARBA00022630"/>
    </source>
</evidence>
<reference evidence="15" key="1">
    <citation type="journal article" date="2014" name="Int. J. Syst. Evol. Microbiol.">
        <title>Complete genome sequence of Corynebacterium casei LMG S-19264T (=DSM 44701T), isolated from a smear-ripened cheese.</title>
        <authorList>
            <consortium name="US DOE Joint Genome Institute (JGI-PGF)"/>
            <person name="Walter F."/>
            <person name="Albersmeier A."/>
            <person name="Kalinowski J."/>
            <person name="Ruckert C."/>
        </authorList>
    </citation>
    <scope>NUCLEOTIDE SEQUENCE</scope>
    <source>
        <strain evidence="15">JCM 19831</strain>
    </source>
</reference>
<feature type="transmembrane region" description="Helical" evidence="13">
    <location>
        <begin position="100"/>
        <end position="122"/>
    </location>
</feature>
<feature type="transmembrane region" description="Helical" evidence="13">
    <location>
        <begin position="20"/>
        <end position="40"/>
    </location>
</feature>
<keyword evidence="12 13" id="KW-0472">Membrane</keyword>
<evidence type="ECO:0000256" key="9">
    <source>
        <dbReference type="ARBA" id="ARBA00023002"/>
    </source>
</evidence>
<dbReference type="GO" id="GO:0046872">
    <property type="term" value="F:metal ion binding"/>
    <property type="evidence" value="ECO:0007669"/>
    <property type="project" value="UniProtKB-KW"/>
</dbReference>
<dbReference type="Gene3D" id="2.40.30.10">
    <property type="entry name" value="Translation factors"/>
    <property type="match status" value="1"/>
</dbReference>
<evidence type="ECO:0000256" key="6">
    <source>
        <dbReference type="ARBA" id="ARBA00022723"/>
    </source>
</evidence>
<dbReference type="AlphaFoldDB" id="A0A917U0S0"/>
<dbReference type="InterPro" id="IPR039261">
    <property type="entry name" value="FNR_nucleotide-bd"/>
</dbReference>
<dbReference type="GO" id="GO:0016020">
    <property type="term" value="C:membrane"/>
    <property type="evidence" value="ECO:0007669"/>
    <property type="project" value="UniProtKB-SubCell"/>
</dbReference>
<evidence type="ECO:0000259" key="14">
    <source>
        <dbReference type="PROSITE" id="PS51384"/>
    </source>
</evidence>
<evidence type="ECO:0000256" key="8">
    <source>
        <dbReference type="ARBA" id="ARBA00022989"/>
    </source>
</evidence>
<dbReference type="EMBL" id="BMPI01000027">
    <property type="protein sequence ID" value="GGM44496.1"/>
    <property type="molecule type" value="Genomic_DNA"/>
</dbReference>
<dbReference type="SUPFAM" id="SSF63380">
    <property type="entry name" value="Riboflavin synthase domain-like"/>
    <property type="match status" value="1"/>
</dbReference>
<dbReference type="SFLD" id="SFLDS00052">
    <property type="entry name" value="Ferric_Reductase_Domain"/>
    <property type="match status" value="1"/>
</dbReference>
<evidence type="ECO:0000256" key="12">
    <source>
        <dbReference type="ARBA" id="ARBA00023136"/>
    </source>
</evidence>
<protein>
    <submittedName>
        <fullName evidence="15">Oxidoreductase</fullName>
    </submittedName>
</protein>
<comment type="caution">
    <text evidence="15">The sequence shown here is derived from an EMBL/GenBank/DDBJ whole genome shotgun (WGS) entry which is preliminary data.</text>
</comment>
<sequence length="464" mass="50586">MTTTALRAPAPAPPRATPRWWADAGASTAWLSLLVVTALWVGNRGVQDLAGAWPDSVSSLGRLTGLLASDLLLLQVLLMARVPPVERAFGQDRLARWHRWTGFTSFHLMLAHVVLITVGYAGAAGANVVGELWDLVVDYPGMLLATAGTLLLVLVVVTSLRAARRRLRYESWHLLHLYAYLGVGLALPHQLWTGTDFTGSPWSTAYWWTLYAVSAGAVVLYRVGLPAWRNWRHRLVVDRVVAEGPGLTTVYLRGRDLDRLPVRAGQFFQWRFLDGPGWSRAHPYSLSATPHTGVLRITVKDLGDGSSRVGGLRPGTRALVEGPYGRLTGEHYTGGPVVMLACGIGVTPLLALLGELPYPPGQATLVYRARSEADLAFRAELDWLARQRGVRVVYLLGPRAREDSWLPAPAAGRTDAEALHRLAPHIAAAEVYLCGPDAWTAAARDAARAAGVSPDRIHTEQFAW</sequence>
<evidence type="ECO:0000256" key="11">
    <source>
        <dbReference type="ARBA" id="ARBA00023014"/>
    </source>
</evidence>
<evidence type="ECO:0000256" key="13">
    <source>
        <dbReference type="SAM" id="Phobius"/>
    </source>
</evidence>
<dbReference type="InterPro" id="IPR050415">
    <property type="entry name" value="MRET"/>
</dbReference>
<keyword evidence="9" id="KW-0560">Oxidoreductase</keyword>
<dbReference type="PROSITE" id="PS51384">
    <property type="entry name" value="FAD_FR"/>
    <property type="match status" value="1"/>
</dbReference>
<keyword evidence="7" id="KW-0274">FAD</keyword>
<evidence type="ECO:0000313" key="15">
    <source>
        <dbReference type="EMBL" id="GGM44496.1"/>
    </source>
</evidence>
<proteinExistence type="predicted"/>
<dbReference type="InterPro" id="IPR017927">
    <property type="entry name" value="FAD-bd_FR_type"/>
</dbReference>
<dbReference type="SFLD" id="SFLDG01168">
    <property type="entry name" value="Ferric_reductase_subgroup_(FRE"/>
    <property type="match status" value="1"/>
</dbReference>
<keyword evidence="6" id="KW-0479">Metal-binding</keyword>